<gene>
    <name evidence="3" type="ORF">GCG54_00000278</name>
</gene>
<reference evidence="3" key="2">
    <citation type="submission" date="2020-03" db="EMBL/GenBank/DDBJ databases">
        <authorList>
            <person name="Fu F.-F."/>
            <person name="Chen J."/>
        </authorList>
    </citation>
    <scope>NUCLEOTIDE SEQUENCE</scope>
    <source>
        <strain evidence="3">Lc1</strain>
    </source>
</reference>
<dbReference type="SUPFAM" id="SSF81383">
    <property type="entry name" value="F-box domain"/>
    <property type="match status" value="1"/>
</dbReference>
<dbReference type="InterPro" id="IPR001810">
    <property type="entry name" value="F-box_dom"/>
</dbReference>
<accession>A0A8H4FIB9</accession>
<dbReference type="RefSeq" id="XP_045262070.1">
    <property type="nucleotide sequence ID" value="XM_045400419.1"/>
</dbReference>
<name>A0A8H4FIB9_COLGL</name>
<evidence type="ECO:0000313" key="3">
    <source>
        <dbReference type="EMBL" id="KAF3802911.1"/>
    </source>
</evidence>
<reference evidence="3" key="1">
    <citation type="journal article" date="2020" name="Phytopathology">
        <title>Genome sequence and comparative analysis of Colletotrichum gloeosporioides isolated from Liriodendron leaves.</title>
        <authorList>
            <person name="Fu F.F."/>
            <person name="Hao Z."/>
            <person name="Wang P."/>
            <person name="Lu Y."/>
            <person name="Xue L.J."/>
            <person name="Wei G."/>
            <person name="Tian Y."/>
            <person name="Baishi H."/>
            <person name="Xu H."/>
            <person name="Shi J."/>
            <person name="Cheng T."/>
            <person name="Wang G."/>
            <person name="Yi Y."/>
            <person name="Chen J."/>
        </authorList>
    </citation>
    <scope>NUCLEOTIDE SEQUENCE</scope>
    <source>
        <strain evidence="3">Lc1</strain>
    </source>
</reference>
<feature type="domain" description="F-box" evidence="2">
    <location>
        <begin position="122"/>
        <end position="171"/>
    </location>
</feature>
<dbReference type="PROSITE" id="PS50181">
    <property type="entry name" value="FBOX"/>
    <property type="match status" value="1"/>
</dbReference>
<feature type="region of interest" description="Disordered" evidence="1">
    <location>
        <begin position="15"/>
        <end position="101"/>
    </location>
</feature>
<evidence type="ECO:0000259" key="2">
    <source>
        <dbReference type="PROSITE" id="PS50181"/>
    </source>
</evidence>
<keyword evidence="4" id="KW-1185">Reference proteome</keyword>
<feature type="compositionally biased region" description="Basic and acidic residues" evidence="1">
    <location>
        <begin position="69"/>
        <end position="80"/>
    </location>
</feature>
<proteinExistence type="predicted"/>
<evidence type="ECO:0000256" key="1">
    <source>
        <dbReference type="SAM" id="MobiDB-lite"/>
    </source>
</evidence>
<sequence>MAHCLIGFLQRISNPKDSISLQEDDTGELDDARSDWTTTEDEESEEKIDISQDDGSMNSDESDVVQVGHADRPCDTDDKATVTSTPGTNGHTESRNNLNALGWPKNTRIDPWMAAVWQNAARSPLCGLPDPILLNIIQRLDLAAICQLRRASREFLCLFSSREFEKWWYKGSEYEFLWPSPVQAPGSVDALKSGAPKQARDPCPWYQGPEHLDLMGCFDPDVCLCLHYEGRERFEPLLHPKAPKAPNWLRDCPRSPDGHDNHKWAKNDLSCLQSEFRRCGKHKKCYELALFRSFEAMDDQGRPLAPSSPGWYLVLDPTSHNLTEDNEFKEVTWCEDQACRNYYKLREHVSLETV</sequence>
<organism evidence="3 4">
    <name type="scientific">Colletotrichum gloeosporioides</name>
    <name type="common">Anthracnose fungus</name>
    <name type="synonym">Glomerella cingulata</name>
    <dbReference type="NCBI Taxonomy" id="474922"/>
    <lineage>
        <taxon>Eukaryota</taxon>
        <taxon>Fungi</taxon>
        <taxon>Dikarya</taxon>
        <taxon>Ascomycota</taxon>
        <taxon>Pezizomycotina</taxon>
        <taxon>Sordariomycetes</taxon>
        <taxon>Hypocreomycetidae</taxon>
        <taxon>Glomerellales</taxon>
        <taxon>Glomerellaceae</taxon>
        <taxon>Colletotrichum</taxon>
        <taxon>Colletotrichum gloeosporioides species complex</taxon>
    </lineage>
</organism>
<dbReference type="Pfam" id="PF00646">
    <property type="entry name" value="F-box"/>
    <property type="match status" value="1"/>
</dbReference>
<dbReference type="EMBL" id="WVTB01000059">
    <property type="protein sequence ID" value="KAF3802911.1"/>
    <property type="molecule type" value="Genomic_DNA"/>
</dbReference>
<dbReference type="InterPro" id="IPR036047">
    <property type="entry name" value="F-box-like_dom_sf"/>
</dbReference>
<dbReference type="AlphaFoldDB" id="A0A8H4FIB9"/>
<comment type="caution">
    <text evidence="3">The sequence shown here is derived from an EMBL/GenBank/DDBJ whole genome shotgun (WGS) entry which is preliminary data.</text>
</comment>
<protein>
    <recommendedName>
        <fullName evidence="2">F-box domain-containing protein</fullName>
    </recommendedName>
</protein>
<feature type="compositionally biased region" description="Polar residues" evidence="1">
    <location>
        <begin position="81"/>
        <end position="99"/>
    </location>
</feature>
<dbReference type="Proteomes" id="UP000613401">
    <property type="component" value="Unassembled WGS sequence"/>
</dbReference>
<dbReference type="GeneID" id="69007451"/>
<evidence type="ECO:0000313" key="4">
    <source>
        <dbReference type="Proteomes" id="UP000613401"/>
    </source>
</evidence>